<feature type="non-terminal residue" evidence="1">
    <location>
        <position position="1"/>
    </location>
</feature>
<reference evidence="1" key="2">
    <citation type="journal article" date="2022" name="New Phytol.">
        <title>Evolutionary transition to the ectomycorrhizal habit in the genomes of a hyperdiverse lineage of mushroom-forming fungi.</title>
        <authorList>
            <person name="Looney B."/>
            <person name="Miyauchi S."/>
            <person name="Morin E."/>
            <person name="Drula E."/>
            <person name="Courty P.E."/>
            <person name="Kohler A."/>
            <person name="Kuo A."/>
            <person name="LaButti K."/>
            <person name="Pangilinan J."/>
            <person name="Lipzen A."/>
            <person name="Riley R."/>
            <person name="Andreopoulos W."/>
            <person name="He G."/>
            <person name="Johnson J."/>
            <person name="Nolan M."/>
            <person name="Tritt A."/>
            <person name="Barry K.W."/>
            <person name="Grigoriev I.V."/>
            <person name="Nagy L.G."/>
            <person name="Hibbett D."/>
            <person name="Henrissat B."/>
            <person name="Matheny P.B."/>
            <person name="Labbe J."/>
            <person name="Martin F.M."/>
        </authorList>
    </citation>
    <scope>NUCLEOTIDE SEQUENCE</scope>
    <source>
        <strain evidence="1">HHB10654</strain>
    </source>
</reference>
<comment type="caution">
    <text evidence="1">The sequence shown here is derived from an EMBL/GenBank/DDBJ whole genome shotgun (WGS) entry which is preliminary data.</text>
</comment>
<organism evidence="1 2">
    <name type="scientific">Artomyces pyxidatus</name>
    <dbReference type="NCBI Taxonomy" id="48021"/>
    <lineage>
        <taxon>Eukaryota</taxon>
        <taxon>Fungi</taxon>
        <taxon>Dikarya</taxon>
        <taxon>Basidiomycota</taxon>
        <taxon>Agaricomycotina</taxon>
        <taxon>Agaricomycetes</taxon>
        <taxon>Russulales</taxon>
        <taxon>Auriscalpiaceae</taxon>
        <taxon>Artomyces</taxon>
    </lineage>
</organism>
<gene>
    <name evidence="1" type="ORF">BV25DRAFT_1768160</name>
</gene>
<dbReference type="Proteomes" id="UP000814140">
    <property type="component" value="Unassembled WGS sequence"/>
</dbReference>
<reference evidence="1" key="1">
    <citation type="submission" date="2021-03" db="EMBL/GenBank/DDBJ databases">
        <authorList>
            <consortium name="DOE Joint Genome Institute"/>
            <person name="Ahrendt S."/>
            <person name="Looney B.P."/>
            <person name="Miyauchi S."/>
            <person name="Morin E."/>
            <person name="Drula E."/>
            <person name="Courty P.E."/>
            <person name="Chicoki N."/>
            <person name="Fauchery L."/>
            <person name="Kohler A."/>
            <person name="Kuo A."/>
            <person name="Labutti K."/>
            <person name="Pangilinan J."/>
            <person name="Lipzen A."/>
            <person name="Riley R."/>
            <person name="Andreopoulos W."/>
            <person name="He G."/>
            <person name="Johnson J."/>
            <person name="Barry K.W."/>
            <person name="Grigoriev I.V."/>
            <person name="Nagy L."/>
            <person name="Hibbett D."/>
            <person name="Henrissat B."/>
            <person name="Matheny P.B."/>
            <person name="Labbe J."/>
            <person name="Martin F."/>
        </authorList>
    </citation>
    <scope>NUCLEOTIDE SEQUENCE</scope>
    <source>
        <strain evidence="1">HHB10654</strain>
    </source>
</reference>
<dbReference type="EMBL" id="MU277199">
    <property type="protein sequence ID" value="KAI0064249.1"/>
    <property type="molecule type" value="Genomic_DNA"/>
</dbReference>
<sequence length="115" mass="12853">FPEQINIAPDRSPIRSLGAWIGNDVDNAIPWSPVLDKINAALTRWRMGHPTLDTKRLILQMVVGGMTQYLTKVQSMPPAIEKAVIKTIRDFIWDDCAHPPISINHLYQPVAEGGI</sequence>
<feature type="non-terminal residue" evidence="1">
    <location>
        <position position="115"/>
    </location>
</feature>
<name>A0ACB8T654_9AGAM</name>
<proteinExistence type="predicted"/>
<protein>
    <submittedName>
        <fullName evidence="1">Uncharacterized protein</fullName>
    </submittedName>
</protein>
<evidence type="ECO:0000313" key="2">
    <source>
        <dbReference type="Proteomes" id="UP000814140"/>
    </source>
</evidence>
<evidence type="ECO:0000313" key="1">
    <source>
        <dbReference type="EMBL" id="KAI0064249.1"/>
    </source>
</evidence>
<accession>A0ACB8T654</accession>
<keyword evidence="2" id="KW-1185">Reference proteome</keyword>